<feature type="modified residue" description="N6-(pyridoxal phosphate)lysine" evidence="6">
    <location>
        <position position="225"/>
    </location>
</feature>
<dbReference type="RefSeq" id="WP_346051006.1">
    <property type="nucleotide sequence ID" value="NZ_JAYGII010000009.1"/>
</dbReference>
<proteinExistence type="inferred from homology"/>
<evidence type="ECO:0000256" key="4">
    <source>
        <dbReference type="ARBA" id="ARBA00022898"/>
    </source>
</evidence>
<gene>
    <name evidence="8" type="ORF">VCB98_06055</name>
</gene>
<dbReference type="EMBL" id="JAYGII010000009">
    <property type="protein sequence ID" value="MEA5445377.1"/>
    <property type="molecule type" value="Genomic_DNA"/>
</dbReference>
<accession>A0AAP6MM27</accession>
<protein>
    <submittedName>
        <fullName evidence="8">Histidine decarboxylase</fullName>
        <ecNumber evidence="8">4.1.1.22</ecNumber>
    </submittedName>
</protein>
<evidence type="ECO:0000256" key="2">
    <source>
        <dbReference type="ARBA" id="ARBA00009533"/>
    </source>
</evidence>
<comment type="caution">
    <text evidence="8">The sequence shown here is derived from an EMBL/GenBank/DDBJ whole genome shotgun (WGS) entry which is preliminary data.</text>
</comment>
<dbReference type="EC" id="4.1.1.22" evidence="8"/>
<evidence type="ECO:0000256" key="6">
    <source>
        <dbReference type="PIRSR" id="PIRSR602129-50"/>
    </source>
</evidence>
<comment type="cofactor">
    <cofactor evidence="1 6 7">
        <name>pyridoxal 5'-phosphate</name>
        <dbReference type="ChEBI" id="CHEBI:597326"/>
    </cofactor>
</comment>
<dbReference type="InterPro" id="IPR015424">
    <property type="entry name" value="PyrdxlP-dep_Trfase"/>
</dbReference>
<organism evidence="8 9">
    <name type="scientific">Natronospira elongata</name>
    <dbReference type="NCBI Taxonomy" id="3110268"/>
    <lineage>
        <taxon>Bacteria</taxon>
        <taxon>Pseudomonadati</taxon>
        <taxon>Pseudomonadota</taxon>
        <taxon>Gammaproteobacteria</taxon>
        <taxon>Natronospirales</taxon>
        <taxon>Natronospiraceae</taxon>
        <taxon>Natronospira</taxon>
    </lineage>
</organism>
<evidence type="ECO:0000256" key="7">
    <source>
        <dbReference type="RuleBase" id="RU000382"/>
    </source>
</evidence>
<dbReference type="InterPro" id="IPR051151">
    <property type="entry name" value="Group_II_Decarboxylase"/>
</dbReference>
<dbReference type="GO" id="GO:0004398">
    <property type="term" value="F:histidine decarboxylase activity"/>
    <property type="evidence" value="ECO:0007669"/>
    <property type="project" value="UniProtKB-EC"/>
</dbReference>
<dbReference type="PROSITE" id="PS00392">
    <property type="entry name" value="DDC_GAD_HDC_YDC"/>
    <property type="match status" value="1"/>
</dbReference>
<dbReference type="InterPro" id="IPR015421">
    <property type="entry name" value="PyrdxlP-dep_Trfase_major"/>
</dbReference>
<dbReference type="InterPro" id="IPR002129">
    <property type="entry name" value="PyrdxlP-dep_de-COase"/>
</dbReference>
<dbReference type="SUPFAM" id="SSF53383">
    <property type="entry name" value="PLP-dependent transferases"/>
    <property type="match status" value="1"/>
</dbReference>
<reference evidence="8 9" key="1">
    <citation type="submission" date="2023-12" db="EMBL/GenBank/DDBJ databases">
        <title>Whole-genome sequencing of halo(alkali)philic microorganisms from hypersaline lakes.</title>
        <authorList>
            <person name="Sorokin D.Y."/>
            <person name="Merkel A.Y."/>
            <person name="Messina E."/>
            <person name="Yakimov M."/>
        </authorList>
    </citation>
    <scope>NUCLEOTIDE SEQUENCE [LARGE SCALE GENOMIC DNA]</scope>
    <source>
        <strain evidence="8 9">AB-CW1</strain>
    </source>
</reference>
<evidence type="ECO:0000256" key="1">
    <source>
        <dbReference type="ARBA" id="ARBA00001933"/>
    </source>
</evidence>
<name>A0AAP6MM27_9GAMM</name>
<evidence type="ECO:0000313" key="8">
    <source>
        <dbReference type="EMBL" id="MEA5445377.1"/>
    </source>
</evidence>
<evidence type="ECO:0000313" key="9">
    <source>
        <dbReference type="Proteomes" id="UP001302316"/>
    </source>
</evidence>
<keyword evidence="4 6" id="KW-0663">Pyridoxal phosphate</keyword>
<keyword evidence="5 7" id="KW-0456">Lyase</keyword>
<evidence type="ECO:0000256" key="5">
    <source>
        <dbReference type="ARBA" id="ARBA00023239"/>
    </source>
</evidence>
<dbReference type="NCBIfam" id="NF002748">
    <property type="entry name" value="PRK02769.1"/>
    <property type="match status" value="1"/>
</dbReference>
<dbReference type="Gene3D" id="3.40.640.10">
    <property type="entry name" value="Type I PLP-dependent aspartate aminotransferase-like (Major domain)"/>
    <property type="match status" value="1"/>
</dbReference>
<evidence type="ECO:0000256" key="3">
    <source>
        <dbReference type="ARBA" id="ARBA00022793"/>
    </source>
</evidence>
<comment type="similarity">
    <text evidence="2 7">Belongs to the group II decarboxylase family.</text>
</comment>
<dbReference type="AlphaFoldDB" id="A0AAP6MM27"/>
<dbReference type="PANTHER" id="PTHR46101">
    <property type="match status" value="1"/>
</dbReference>
<dbReference type="GO" id="GO:0019752">
    <property type="term" value="P:carboxylic acid metabolic process"/>
    <property type="evidence" value="ECO:0007669"/>
    <property type="project" value="InterPro"/>
</dbReference>
<dbReference type="Pfam" id="PF00282">
    <property type="entry name" value="Pyridoxal_deC"/>
    <property type="match status" value="1"/>
</dbReference>
<keyword evidence="9" id="KW-1185">Reference proteome</keyword>
<dbReference type="GO" id="GO:0030170">
    <property type="term" value="F:pyridoxal phosphate binding"/>
    <property type="evidence" value="ECO:0007669"/>
    <property type="project" value="InterPro"/>
</dbReference>
<sequence>MHQRLQTCLAELEERRDSYLGYPVARDFSFSELADFLDVPLNNLGDPFSDSTWQMATRELEREVLELAAGWMRAPTGEWWGYVCNGGSEGNLYGLYLARELFPDAVAYFSQATHYSVSKNLHLLNMRHIMIRADEHGEMDYEDLRESIRINRDKPVIIFANIGTTMTEARDDLTRIRAILDELAVSQRYIHADAAFIGLAAPFIEPRPACDFEDGADSISISGHKFIGCPIPCGIVLARKHYVDRIARSIAYIGSLDTTISGSRNGLTPLLLWYRLKTLGREGMRQRVEQALGVADWTEQHLREAGIPVWRNEQAFTLVFPRPADTIVERFQLASEGQWSHLICVPGVTRDMIQALVSSMREDAEQ</sequence>
<dbReference type="Proteomes" id="UP001302316">
    <property type="component" value="Unassembled WGS sequence"/>
</dbReference>
<keyword evidence="3" id="KW-0210">Decarboxylase</keyword>
<dbReference type="PANTHER" id="PTHR46101:SF2">
    <property type="entry name" value="SERINE DECARBOXYLASE"/>
    <property type="match status" value="1"/>
</dbReference>
<dbReference type="InterPro" id="IPR021115">
    <property type="entry name" value="Pyridoxal-P_BS"/>
</dbReference>